<dbReference type="PATRIC" id="fig|558151.6.peg.159"/>
<protein>
    <submittedName>
        <fullName evidence="1">S23 ribosomal protein</fullName>
    </submittedName>
</protein>
<organism evidence="1 2">
    <name type="scientific">Chryseobacterium angstadtii</name>
    <dbReference type="NCBI Taxonomy" id="558151"/>
    <lineage>
        <taxon>Bacteria</taxon>
        <taxon>Pseudomonadati</taxon>
        <taxon>Bacteroidota</taxon>
        <taxon>Flavobacteriia</taxon>
        <taxon>Flavobacteriales</taxon>
        <taxon>Weeksellaceae</taxon>
        <taxon>Chryseobacterium group</taxon>
        <taxon>Chryseobacterium</taxon>
    </lineage>
</organism>
<dbReference type="NCBIfam" id="NF008911">
    <property type="entry name" value="PRK12275.1-2"/>
    <property type="match status" value="1"/>
</dbReference>
<dbReference type="AlphaFoldDB" id="A0A0J7IJL1"/>
<dbReference type="SUPFAM" id="SSF158446">
    <property type="entry name" value="IVS-encoded protein-like"/>
    <property type="match status" value="1"/>
</dbReference>
<name>A0A0J7IJL1_9FLAO</name>
<gene>
    <name evidence="1" type="ORF">ACM46_00765</name>
</gene>
<dbReference type="InterPro" id="IPR012657">
    <property type="entry name" value="23S_rRNA-intervening_sequence"/>
</dbReference>
<proteinExistence type="predicted"/>
<keyword evidence="1" id="KW-0689">Ribosomal protein</keyword>
<accession>A0A0J7IJL1</accession>
<dbReference type="Pfam" id="PF05635">
    <property type="entry name" value="23S_rRNA_IVP"/>
    <property type="match status" value="1"/>
</dbReference>
<evidence type="ECO:0000313" key="2">
    <source>
        <dbReference type="Proteomes" id="UP000036261"/>
    </source>
</evidence>
<dbReference type="NCBIfam" id="TIGR02436">
    <property type="entry name" value="four helix bundle protein"/>
    <property type="match status" value="1"/>
</dbReference>
<dbReference type="STRING" id="558151.ACM46_00765"/>
<sequence length="121" mass="13908">MGNFKELWVWQKSVHLVTEIYSFTQSFPKQEIYSLTSQIRRSSVSIPSNIAEGHSRRSTLDYIQFLKIARGSCAELETQLIIARNLNYLNPEEFQNLSEKTAEISKMINAIITKLQSTPNP</sequence>
<dbReference type="RefSeq" id="WP_048504732.1">
    <property type="nucleotide sequence ID" value="NZ_LFND01000001.1"/>
</dbReference>
<dbReference type="CDD" id="cd16377">
    <property type="entry name" value="23S_rRNA_IVP_like"/>
    <property type="match status" value="1"/>
</dbReference>
<dbReference type="InterPro" id="IPR036583">
    <property type="entry name" value="23S_rRNA_IVS_sf"/>
</dbReference>
<dbReference type="Gene3D" id="1.20.1440.60">
    <property type="entry name" value="23S rRNA-intervening sequence"/>
    <property type="match status" value="1"/>
</dbReference>
<dbReference type="PANTHER" id="PTHR38471">
    <property type="entry name" value="FOUR HELIX BUNDLE PROTEIN"/>
    <property type="match status" value="1"/>
</dbReference>
<dbReference type="Proteomes" id="UP000036261">
    <property type="component" value="Unassembled WGS sequence"/>
</dbReference>
<dbReference type="GO" id="GO:0005840">
    <property type="term" value="C:ribosome"/>
    <property type="evidence" value="ECO:0007669"/>
    <property type="project" value="UniProtKB-KW"/>
</dbReference>
<keyword evidence="2" id="KW-1185">Reference proteome</keyword>
<dbReference type="OrthoDB" id="9811959at2"/>
<evidence type="ECO:0000313" key="1">
    <source>
        <dbReference type="EMBL" id="KMQ66129.1"/>
    </source>
</evidence>
<reference evidence="1 2" key="1">
    <citation type="journal article" date="2013" name="Int. J. Syst. Evol. Microbiol.">
        <title>Chryseobacterium angstadtii sp. nov., isolated from a newt tank.</title>
        <authorList>
            <person name="Kirk K.E."/>
            <person name="Hoffman J.A."/>
            <person name="Smith K.A."/>
            <person name="Strahan B.L."/>
            <person name="Failor K.C."/>
            <person name="Krebs J.E."/>
            <person name="Gale A.N."/>
            <person name="Do T.D."/>
            <person name="Sontag T.C."/>
            <person name="Batties A.M."/>
            <person name="Mistiszyn K."/>
            <person name="Newman J.D."/>
        </authorList>
    </citation>
    <scope>NUCLEOTIDE SEQUENCE [LARGE SCALE GENOMIC DNA]</scope>
    <source>
        <strain evidence="1 2">KM</strain>
    </source>
</reference>
<keyword evidence="1" id="KW-0687">Ribonucleoprotein</keyword>
<dbReference type="PANTHER" id="PTHR38471:SF2">
    <property type="entry name" value="FOUR HELIX BUNDLE PROTEIN"/>
    <property type="match status" value="1"/>
</dbReference>
<comment type="caution">
    <text evidence="1">The sequence shown here is derived from an EMBL/GenBank/DDBJ whole genome shotgun (WGS) entry which is preliminary data.</text>
</comment>
<dbReference type="EMBL" id="LFND01000001">
    <property type="protein sequence ID" value="KMQ66129.1"/>
    <property type="molecule type" value="Genomic_DNA"/>
</dbReference>